<evidence type="ECO:0000313" key="7">
    <source>
        <dbReference type="EMBL" id="QYC37807.1"/>
    </source>
</evidence>
<dbReference type="RefSeq" id="WP_020542406.1">
    <property type="nucleotide sequence ID" value="NZ_CP068985.1"/>
</dbReference>
<name>A0ABX8TQQ0_9ACTN</name>
<proteinExistence type="inferred from homology"/>
<dbReference type="PANTHER" id="PTHR43390:SF1">
    <property type="entry name" value="CHLOROPLAST PROCESSING PEPTIDASE"/>
    <property type="match status" value="1"/>
</dbReference>
<comment type="catalytic activity">
    <reaction evidence="1">
        <text>Cleavage of hydrophobic, N-terminal signal or leader sequences from secreted and periplasmic proteins.</text>
        <dbReference type="EC" id="3.4.21.89"/>
    </reaction>
</comment>
<dbReference type="InterPro" id="IPR036286">
    <property type="entry name" value="LexA/Signal_pep-like_sf"/>
</dbReference>
<dbReference type="Pfam" id="PF10502">
    <property type="entry name" value="Peptidase_S26"/>
    <property type="match status" value="2"/>
</dbReference>
<dbReference type="InterPro" id="IPR019533">
    <property type="entry name" value="Peptidase_S26"/>
</dbReference>
<dbReference type="Proteomes" id="UP000824681">
    <property type="component" value="Chromosome"/>
</dbReference>
<dbReference type="PANTHER" id="PTHR43390">
    <property type="entry name" value="SIGNAL PEPTIDASE I"/>
    <property type="match status" value="1"/>
</dbReference>
<dbReference type="EC" id="3.4.21.89" evidence="4"/>
<comment type="similarity">
    <text evidence="3">Belongs to the peptidase S26 family.</text>
</comment>
<evidence type="ECO:0000256" key="4">
    <source>
        <dbReference type="ARBA" id="ARBA00013208"/>
    </source>
</evidence>
<evidence type="ECO:0000256" key="2">
    <source>
        <dbReference type="ARBA" id="ARBA00004401"/>
    </source>
</evidence>
<keyword evidence="5" id="KW-0378">Hydrolase</keyword>
<evidence type="ECO:0000259" key="6">
    <source>
        <dbReference type="Pfam" id="PF10502"/>
    </source>
</evidence>
<keyword evidence="8" id="KW-1185">Reference proteome</keyword>
<dbReference type="Gene3D" id="2.10.109.10">
    <property type="entry name" value="Umud Fragment, subunit A"/>
    <property type="match status" value="1"/>
</dbReference>
<dbReference type="InterPro" id="IPR000223">
    <property type="entry name" value="Pept_S26A_signal_pept_1"/>
</dbReference>
<reference evidence="7 8" key="1">
    <citation type="journal article" date="2021" name="ACS Chem. Biol.">
        <title>Genomic-Led Discovery of a Novel Glycopeptide Antibiotic by Nonomuraea coxensis DSM 45129.</title>
        <authorList>
            <person name="Yushchuk O."/>
            <person name="Vior N.M."/>
            <person name="Andreo-Vidal A."/>
            <person name="Berini F."/>
            <person name="Ruckert C."/>
            <person name="Busche T."/>
            <person name="Binda E."/>
            <person name="Kalinowski J."/>
            <person name="Truman A.W."/>
            <person name="Marinelli F."/>
        </authorList>
    </citation>
    <scope>NUCLEOTIDE SEQUENCE [LARGE SCALE GENOMIC DNA]</scope>
    <source>
        <strain evidence="7 8">DSM 45129</strain>
    </source>
</reference>
<feature type="domain" description="Peptidase S26" evidence="6">
    <location>
        <begin position="101"/>
        <end position="137"/>
    </location>
</feature>
<dbReference type="InterPro" id="IPR019758">
    <property type="entry name" value="Pept_S26A_signal_pept_1_CS"/>
</dbReference>
<dbReference type="EMBL" id="CP068985">
    <property type="protein sequence ID" value="QYC37807.1"/>
    <property type="molecule type" value="Genomic_DNA"/>
</dbReference>
<dbReference type="CDD" id="cd06530">
    <property type="entry name" value="S26_SPase_I"/>
    <property type="match status" value="1"/>
</dbReference>
<sequence>MTAVVPAVCATLVALWLWVRRRLVVVTVEGPSMEPALRDGDRVLVRRVPLPEVRTGQVMVARRPSWPGQPGDAGPWLVKRVVAVGGDPVPAEVRAAVDPRDDRVPHGCLVVLGDNRARSADSRHWGYITAEHLLGVVHRGMSPGTPGGPVNA</sequence>
<evidence type="ECO:0000256" key="5">
    <source>
        <dbReference type="ARBA" id="ARBA00022801"/>
    </source>
</evidence>
<dbReference type="PRINTS" id="PR00727">
    <property type="entry name" value="LEADERPTASE"/>
</dbReference>
<dbReference type="SUPFAM" id="SSF51306">
    <property type="entry name" value="LexA/Signal peptidase"/>
    <property type="match status" value="1"/>
</dbReference>
<accession>A0ABX8TQQ0</accession>
<evidence type="ECO:0000256" key="1">
    <source>
        <dbReference type="ARBA" id="ARBA00000677"/>
    </source>
</evidence>
<feature type="domain" description="Peptidase S26" evidence="6">
    <location>
        <begin position="7"/>
        <end position="90"/>
    </location>
</feature>
<evidence type="ECO:0000313" key="8">
    <source>
        <dbReference type="Proteomes" id="UP000824681"/>
    </source>
</evidence>
<comment type="subcellular location">
    <subcellularLocation>
        <location evidence="2">Cell membrane</location>
        <topology evidence="2">Single-pass type II membrane protein</topology>
    </subcellularLocation>
</comment>
<evidence type="ECO:0000256" key="3">
    <source>
        <dbReference type="ARBA" id="ARBA00009370"/>
    </source>
</evidence>
<dbReference type="PROSITE" id="PS00761">
    <property type="entry name" value="SPASE_I_3"/>
    <property type="match status" value="1"/>
</dbReference>
<organism evidence="7 8">
    <name type="scientific">Nonomuraea coxensis DSM 45129</name>
    <dbReference type="NCBI Taxonomy" id="1122611"/>
    <lineage>
        <taxon>Bacteria</taxon>
        <taxon>Bacillati</taxon>
        <taxon>Actinomycetota</taxon>
        <taxon>Actinomycetes</taxon>
        <taxon>Streptosporangiales</taxon>
        <taxon>Streptosporangiaceae</taxon>
        <taxon>Nonomuraea</taxon>
    </lineage>
</organism>
<gene>
    <name evidence="7" type="ORF">Nocox_00855</name>
</gene>
<protein>
    <recommendedName>
        <fullName evidence="4">signal peptidase I</fullName>
        <ecNumber evidence="4">3.4.21.89</ecNumber>
    </recommendedName>
</protein>